<dbReference type="Pfam" id="PF04606">
    <property type="entry name" value="Ogr_Delta"/>
    <property type="match status" value="1"/>
</dbReference>
<organism evidence="2 3">
    <name type="scientific">Microbulbifer taiwanensis</name>
    <dbReference type="NCBI Taxonomy" id="986746"/>
    <lineage>
        <taxon>Bacteria</taxon>
        <taxon>Pseudomonadati</taxon>
        <taxon>Pseudomonadota</taxon>
        <taxon>Gammaproteobacteria</taxon>
        <taxon>Cellvibrionales</taxon>
        <taxon>Microbulbiferaceae</taxon>
        <taxon>Microbulbifer</taxon>
    </lineage>
</organism>
<evidence type="ECO:0000259" key="1">
    <source>
        <dbReference type="Pfam" id="PF04606"/>
    </source>
</evidence>
<name>A0ABW1YPN4_9GAMM</name>
<feature type="domain" description="Zinc finger Ogr/Delta-type" evidence="1">
    <location>
        <begin position="4"/>
        <end position="50"/>
    </location>
</feature>
<dbReference type="InterPro" id="IPR007684">
    <property type="entry name" value="Znf_Ogr/Delta"/>
</dbReference>
<proteinExistence type="predicted"/>
<dbReference type="EMBL" id="JBHSVR010000001">
    <property type="protein sequence ID" value="MFC6633547.1"/>
    <property type="molecule type" value="Genomic_DNA"/>
</dbReference>
<dbReference type="Proteomes" id="UP001596425">
    <property type="component" value="Unassembled WGS sequence"/>
</dbReference>
<comment type="caution">
    <text evidence="2">The sequence shown here is derived from an EMBL/GenBank/DDBJ whole genome shotgun (WGS) entry which is preliminary data.</text>
</comment>
<evidence type="ECO:0000313" key="3">
    <source>
        <dbReference type="Proteomes" id="UP001596425"/>
    </source>
</evidence>
<accession>A0ABW1YPN4</accession>
<dbReference type="RefSeq" id="WP_193192879.1">
    <property type="nucleotide sequence ID" value="NZ_JACZFR010000035.1"/>
</dbReference>
<reference evidence="3" key="1">
    <citation type="journal article" date="2019" name="Int. J. Syst. Evol. Microbiol.">
        <title>The Global Catalogue of Microorganisms (GCM) 10K type strain sequencing project: providing services to taxonomists for standard genome sequencing and annotation.</title>
        <authorList>
            <consortium name="The Broad Institute Genomics Platform"/>
            <consortium name="The Broad Institute Genome Sequencing Center for Infectious Disease"/>
            <person name="Wu L."/>
            <person name="Ma J."/>
        </authorList>
    </citation>
    <scope>NUCLEOTIDE SEQUENCE [LARGE SCALE GENOMIC DNA]</scope>
    <source>
        <strain evidence="3">CGMCC 1.13718</strain>
    </source>
</reference>
<evidence type="ECO:0000313" key="2">
    <source>
        <dbReference type="EMBL" id="MFC6633547.1"/>
    </source>
</evidence>
<keyword evidence="3" id="KW-1185">Reference proteome</keyword>
<protein>
    <submittedName>
        <fullName evidence="2">Ogr/Delta-like zinc finger family protein</fullName>
    </submittedName>
</protein>
<sequence length="84" mass="9152">MRIKCTECHSKAIISSRNELDPKVADLYCMCANPECGASFVMKLSYSHTLSPSRSQAHSMAVELLRGLPAAEQLDLLQQARAAG</sequence>
<gene>
    <name evidence="2" type="ORF">ACFQBM_09660</name>
</gene>